<reference evidence="1" key="2">
    <citation type="journal article" date="2022" name="Microb. Genom.">
        <title>A chromosome-scale genome assembly of the tomato pathogen Cladosporium fulvum reveals a compartmentalized genome architecture and the presence of a dispensable chromosome.</title>
        <authorList>
            <person name="Zaccaron A.Z."/>
            <person name="Chen L.H."/>
            <person name="Samaras A."/>
            <person name="Stergiopoulos I."/>
        </authorList>
    </citation>
    <scope>NUCLEOTIDE SEQUENCE</scope>
    <source>
        <strain evidence="1">Race5_Kim</strain>
    </source>
</reference>
<dbReference type="OrthoDB" id="3666504at2759"/>
<keyword evidence="2" id="KW-1185">Reference proteome</keyword>
<accession>A0A9Q8LG90</accession>
<reference evidence="1" key="1">
    <citation type="submission" date="2021-12" db="EMBL/GenBank/DDBJ databases">
        <authorList>
            <person name="Zaccaron A."/>
            <person name="Stergiopoulos I."/>
        </authorList>
    </citation>
    <scope>NUCLEOTIDE SEQUENCE</scope>
    <source>
        <strain evidence="1">Race5_Kim</strain>
    </source>
</reference>
<protein>
    <submittedName>
        <fullName evidence="1">Uncharacterized protein</fullName>
    </submittedName>
</protein>
<name>A0A9Q8LG90_PASFU</name>
<gene>
    <name evidence="1" type="ORF">CLAFUR5_05362</name>
</gene>
<dbReference type="AlphaFoldDB" id="A0A9Q8LG90"/>
<dbReference type="KEGG" id="ffu:CLAFUR5_05362"/>
<dbReference type="EMBL" id="CP090166">
    <property type="protein sequence ID" value="UJO16879.1"/>
    <property type="molecule type" value="Genomic_DNA"/>
</dbReference>
<dbReference type="Proteomes" id="UP000756132">
    <property type="component" value="Chromosome 4"/>
</dbReference>
<dbReference type="RefSeq" id="XP_047761245.1">
    <property type="nucleotide sequence ID" value="XM_047904510.1"/>
</dbReference>
<sequence length="259" mass="27655">MAQVGYNMPAAVRDLISVGQLLNMELAVTTAPDPTTAFIPLYNAPGYKTFVDEAQTKVGSEYEPAQSKVFTINTGKEASDYNFGQTSVGASHGGSWLYGFGASGAVVTTKSSLQQNSAATSVSVHITYDSLSVIDITPGLWNVDVSQYKLEKGAPASLQQLVKPTQLVVANRLGYEITIAAEQAESFDTYCKTVVEASGSFRNFGMTSWGGSASYTEEETPHSASYDRATGILKMAPRDDTGVANLVEVVRSKFNILTT</sequence>
<organism evidence="1 2">
    <name type="scientific">Passalora fulva</name>
    <name type="common">Tomato leaf mold</name>
    <name type="synonym">Cladosporium fulvum</name>
    <dbReference type="NCBI Taxonomy" id="5499"/>
    <lineage>
        <taxon>Eukaryota</taxon>
        <taxon>Fungi</taxon>
        <taxon>Dikarya</taxon>
        <taxon>Ascomycota</taxon>
        <taxon>Pezizomycotina</taxon>
        <taxon>Dothideomycetes</taxon>
        <taxon>Dothideomycetidae</taxon>
        <taxon>Mycosphaerellales</taxon>
        <taxon>Mycosphaerellaceae</taxon>
        <taxon>Fulvia</taxon>
    </lineage>
</organism>
<evidence type="ECO:0000313" key="2">
    <source>
        <dbReference type="Proteomes" id="UP000756132"/>
    </source>
</evidence>
<dbReference type="GeneID" id="71985240"/>
<evidence type="ECO:0000313" key="1">
    <source>
        <dbReference type="EMBL" id="UJO16879.1"/>
    </source>
</evidence>
<proteinExistence type="predicted"/>